<evidence type="ECO:0000313" key="2">
    <source>
        <dbReference type="Proteomes" id="UP001066276"/>
    </source>
</evidence>
<dbReference type="Proteomes" id="UP001066276">
    <property type="component" value="Chromosome 2_1"/>
</dbReference>
<name>A0AAV7VJI9_PLEWA</name>
<gene>
    <name evidence="1" type="ORF">NDU88_004292</name>
</gene>
<sequence length="105" mass="11719">MPRKKLQSTRVSDFFMPAKGETPVPQRPSNMALTKDDLLASLRTFKAELRKELSVDLKSALEALQSDVTSRMTSLQADVDSVETRTLDLETQVKEIKQQAPALNS</sequence>
<accession>A0AAV7VJI9</accession>
<dbReference type="Gene3D" id="1.20.5.340">
    <property type="match status" value="1"/>
</dbReference>
<dbReference type="EMBL" id="JANPWB010000003">
    <property type="protein sequence ID" value="KAJ1200468.1"/>
    <property type="molecule type" value="Genomic_DNA"/>
</dbReference>
<protein>
    <submittedName>
        <fullName evidence="1">Uncharacterized protein</fullName>
    </submittedName>
</protein>
<reference evidence="1" key="1">
    <citation type="journal article" date="2022" name="bioRxiv">
        <title>Sequencing and chromosome-scale assembly of the giantPleurodeles waltlgenome.</title>
        <authorList>
            <person name="Brown T."/>
            <person name="Elewa A."/>
            <person name="Iarovenko S."/>
            <person name="Subramanian E."/>
            <person name="Araus A.J."/>
            <person name="Petzold A."/>
            <person name="Susuki M."/>
            <person name="Suzuki K.-i.T."/>
            <person name="Hayashi T."/>
            <person name="Toyoda A."/>
            <person name="Oliveira C."/>
            <person name="Osipova E."/>
            <person name="Leigh N.D."/>
            <person name="Simon A."/>
            <person name="Yun M.H."/>
        </authorList>
    </citation>
    <scope>NUCLEOTIDE SEQUENCE</scope>
    <source>
        <strain evidence="1">20211129_DDA</strain>
        <tissue evidence="1">Liver</tissue>
    </source>
</reference>
<keyword evidence="2" id="KW-1185">Reference proteome</keyword>
<evidence type="ECO:0000313" key="1">
    <source>
        <dbReference type="EMBL" id="KAJ1200468.1"/>
    </source>
</evidence>
<dbReference type="AlphaFoldDB" id="A0AAV7VJI9"/>
<proteinExistence type="predicted"/>
<organism evidence="1 2">
    <name type="scientific">Pleurodeles waltl</name>
    <name type="common">Iberian ribbed newt</name>
    <dbReference type="NCBI Taxonomy" id="8319"/>
    <lineage>
        <taxon>Eukaryota</taxon>
        <taxon>Metazoa</taxon>
        <taxon>Chordata</taxon>
        <taxon>Craniata</taxon>
        <taxon>Vertebrata</taxon>
        <taxon>Euteleostomi</taxon>
        <taxon>Amphibia</taxon>
        <taxon>Batrachia</taxon>
        <taxon>Caudata</taxon>
        <taxon>Salamandroidea</taxon>
        <taxon>Salamandridae</taxon>
        <taxon>Pleurodelinae</taxon>
        <taxon>Pleurodeles</taxon>
    </lineage>
</organism>
<comment type="caution">
    <text evidence="1">The sequence shown here is derived from an EMBL/GenBank/DDBJ whole genome shotgun (WGS) entry which is preliminary data.</text>
</comment>